<gene>
    <name evidence="9" type="primary">yebQ</name>
    <name evidence="10" type="ORF">CO2235_MP60210</name>
    <name evidence="9" type="ORF">CO2235_U720002</name>
</gene>
<feature type="domain" description="Major facilitator superfamily (MFS) profile" evidence="8">
    <location>
        <begin position="33"/>
        <end position="468"/>
    </location>
</feature>
<dbReference type="PROSITE" id="PS50850">
    <property type="entry name" value="MFS"/>
    <property type="match status" value="1"/>
</dbReference>
<dbReference type="PRINTS" id="PR01036">
    <property type="entry name" value="TCRTETB"/>
</dbReference>
<feature type="transmembrane region" description="Helical" evidence="7">
    <location>
        <begin position="349"/>
        <end position="369"/>
    </location>
</feature>
<evidence type="ECO:0000256" key="4">
    <source>
        <dbReference type="ARBA" id="ARBA00022692"/>
    </source>
</evidence>
<evidence type="ECO:0000256" key="3">
    <source>
        <dbReference type="ARBA" id="ARBA00022475"/>
    </source>
</evidence>
<dbReference type="CDD" id="cd17321">
    <property type="entry name" value="MFS_MMR_MDR_like"/>
    <property type="match status" value="1"/>
</dbReference>
<dbReference type="PANTHER" id="PTHR42718:SF46">
    <property type="entry name" value="BLR6921 PROTEIN"/>
    <property type="match status" value="1"/>
</dbReference>
<name>A0A375GNW8_9BURK</name>
<evidence type="ECO:0000313" key="9">
    <source>
        <dbReference type="EMBL" id="SPC07496.1"/>
    </source>
</evidence>
<dbReference type="SUPFAM" id="SSF103473">
    <property type="entry name" value="MFS general substrate transporter"/>
    <property type="match status" value="1"/>
</dbReference>
<evidence type="ECO:0000256" key="5">
    <source>
        <dbReference type="ARBA" id="ARBA00022989"/>
    </source>
</evidence>
<feature type="transmembrane region" description="Helical" evidence="7">
    <location>
        <begin position="242"/>
        <end position="263"/>
    </location>
</feature>
<evidence type="ECO:0000313" key="11">
    <source>
        <dbReference type="Proteomes" id="UP000256862"/>
    </source>
</evidence>
<dbReference type="EMBL" id="OGUS01000141">
    <property type="protein sequence ID" value="SPC21991.1"/>
    <property type="molecule type" value="Genomic_DNA"/>
</dbReference>
<keyword evidence="6 7" id="KW-0472">Membrane</keyword>
<dbReference type="GO" id="GO:0005886">
    <property type="term" value="C:plasma membrane"/>
    <property type="evidence" value="ECO:0007669"/>
    <property type="project" value="UniProtKB-SubCell"/>
</dbReference>
<keyword evidence="3" id="KW-1003">Cell membrane</keyword>
<dbReference type="EMBL" id="OGUS01000079">
    <property type="protein sequence ID" value="SPC07496.1"/>
    <property type="molecule type" value="Genomic_DNA"/>
</dbReference>
<proteinExistence type="predicted"/>
<feature type="transmembrane region" description="Helical" evidence="7">
    <location>
        <begin position="160"/>
        <end position="181"/>
    </location>
</feature>
<evidence type="ECO:0000259" key="8">
    <source>
        <dbReference type="PROSITE" id="PS50850"/>
    </source>
</evidence>
<reference evidence="9 11" key="2">
    <citation type="submission" date="2018-01" db="EMBL/GenBank/DDBJ databases">
        <authorList>
            <person name="Clerissi C."/>
        </authorList>
    </citation>
    <scope>NUCLEOTIDE SEQUENCE</scope>
    <source>
        <strain evidence="9">Cupriavidus oxalaticus LMG 2235</strain>
        <plasmid evidence="11">co2235_mp</plasmid>
    </source>
</reference>
<evidence type="ECO:0000256" key="6">
    <source>
        <dbReference type="ARBA" id="ARBA00023136"/>
    </source>
</evidence>
<geneLocation type="plasmid" evidence="11">
    <name>co2235_mp</name>
</geneLocation>
<organism evidence="9 11">
    <name type="scientific">Cupriavidus oxalaticus</name>
    <dbReference type="NCBI Taxonomy" id="96344"/>
    <lineage>
        <taxon>Bacteria</taxon>
        <taxon>Pseudomonadati</taxon>
        <taxon>Pseudomonadota</taxon>
        <taxon>Betaproteobacteria</taxon>
        <taxon>Burkholderiales</taxon>
        <taxon>Burkholderiaceae</taxon>
        <taxon>Cupriavidus</taxon>
    </lineage>
</organism>
<feature type="transmembrane region" description="Helical" evidence="7">
    <location>
        <begin position="32"/>
        <end position="55"/>
    </location>
</feature>
<feature type="transmembrane region" description="Helical" evidence="7">
    <location>
        <begin position="102"/>
        <end position="122"/>
    </location>
</feature>
<feature type="transmembrane region" description="Helical" evidence="7">
    <location>
        <begin position="128"/>
        <end position="148"/>
    </location>
</feature>
<dbReference type="InterPro" id="IPR020846">
    <property type="entry name" value="MFS_dom"/>
</dbReference>
<evidence type="ECO:0000313" key="10">
    <source>
        <dbReference type="EMBL" id="SPC21991.1"/>
    </source>
</evidence>
<dbReference type="Proteomes" id="UP000256862">
    <property type="component" value="Plasmid CO2235_mp"/>
</dbReference>
<keyword evidence="5 7" id="KW-1133">Transmembrane helix</keyword>
<feature type="transmembrane region" description="Helical" evidence="7">
    <location>
        <begin position="444"/>
        <end position="461"/>
    </location>
</feature>
<dbReference type="Gene3D" id="1.20.1720.10">
    <property type="entry name" value="Multidrug resistance protein D"/>
    <property type="match status" value="1"/>
</dbReference>
<evidence type="ECO:0000256" key="1">
    <source>
        <dbReference type="ARBA" id="ARBA00004651"/>
    </source>
</evidence>
<sequence length="481" mass="49854">MARHPPPSGRAIVSNVSLMQPEQGLPQPQRTWAILTVFFGLIMAVLDGSIANIALPSISRELHAEPSSTIWVVNAYQLTVTVCLLPLSSLGDILGYKRVYRAGLATFLVGSLLCALSVNLPMLVAARVLQGIGGAGIMSVNTALVRFIYPPTKLGRGIGLNAVVVGVTIAVAPSLGALILAVASWQWLFAVNVPVAILALVLSRRALPDTPPQPRTFDYPSALLSALVFGLFILGVDGLGHAAWRAAGVAGLAAAIVLGWLLVRRQRGRAAPLVPVDLFASRAFALAVGTSFCSFMTQMLSFIALPFYLEYQLGRSLQETGLLITPWPMMVAVMAALSGRLSDRYPASILAGLGLAMLAGGLVGLATLGPDASSLDIAWRMALCGTGFGFFQSPNNRAMIGATPPARSGGASGAQATTRLLGQTTGTALVALLFSLAPDGAARIALYVAAAVATVGALISLSRLRDPSGEGNAQAAAEPDA</sequence>
<keyword evidence="4 7" id="KW-0812">Transmembrane</keyword>
<dbReference type="Pfam" id="PF07690">
    <property type="entry name" value="MFS_1"/>
    <property type="match status" value="1"/>
</dbReference>
<keyword evidence="2" id="KW-0813">Transport</keyword>
<feature type="transmembrane region" description="Helical" evidence="7">
    <location>
        <begin position="284"/>
        <end position="308"/>
    </location>
</feature>
<dbReference type="InterPro" id="IPR011701">
    <property type="entry name" value="MFS"/>
</dbReference>
<evidence type="ECO:0000256" key="7">
    <source>
        <dbReference type="SAM" id="Phobius"/>
    </source>
</evidence>
<dbReference type="GO" id="GO:0022857">
    <property type="term" value="F:transmembrane transporter activity"/>
    <property type="evidence" value="ECO:0007669"/>
    <property type="project" value="InterPro"/>
</dbReference>
<comment type="subcellular location">
    <subcellularLocation>
        <location evidence="1">Cell membrane</location>
        <topology evidence="1">Multi-pass membrane protein</topology>
    </subcellularLocation>
</comment>
<feature type="transmembrane region" description="Helical" evidence="7">
    <location>
        <begin position="75"/>
        <end position="95"/>
    </location>
</feature>
<dbReference type="AlphaFoldDB" id="A0A375GNW8"/>
<dbReference type="Gene3D" id="1.20.1250.20">
    <property type="entry name" value="MFS general substrate transporter like domains"/>
    <property type="match status" value="1"/>
</dbReference>
<feature type="transmembrane region" description="Helical" evidence="7">
    <location>
        <begin position="219"/>
        <end position="236"/>
    </location>
</feature>
<reference evidence="11" key="1">
    <citation type="submission" date="2018-01" db="EMBL/GenBank/DDBJ databases">
        <authorList>
            <person name="Gaut B.S."/>
            <person name="Morton B.R."/>
            <person name="Clegg M.T."/>
            <person name="Duvall M.R."/>
        </authorList>
    </citation>
    <scope>NUCLEOTIDE SEQUENCE [LARGE SCALE GENOMIC DNA]</scope>
</reference>
<accession>A0A375GNW8</accession>
<dbReference type="InterPro" id="IPR036259">
    <property type="entry name" value="MFS_trans_sf"/>
</dbReference>
<evidence type="ECO:0000256" key="2">
    <source>
        <dbReference type="ARBA" id="ARBA00022448"/>
    </source>
</evidence>
<feature type="transmembrane region" description="Helical" evidence="7">
    <location>
        <begin position="320"/>
        <end position="337"/>
    </location>
</feature>
<comment type="caution">
    <text evidence="9">The sequence shown here is derived from an EMBL/GenBank/DDBJ whole genome shotgun (WGS) entry which is preliminary data.</text>
</comment>
<feature type="transmembrane region" description="Helical" evidence="7">
    <location>
        <begin position="187"/>
        <end position="207"/>
    </location>
</feature>
<protein>
    <submittedName>
        <fullName evidence="9">Transporter MFS superfamily</fullName>
    </submittedName>
</protein>
<dbReference type="PANTHER" id="PTHR42718">
    <property type="entry name" value="MAJOR FACILITATOR SUPERFAMILY MULTIDRUG TRANSPORTER MFSC"/>
    <property type="match status" value="1"/>
</dbReference>